<evidence type="ECO:0000313" key="1">
    <source>
        <dbReference type="EMBL" id="EFG05264.1"/>
    </source>
</evidence>
<sequence length="490" mass="55231">MTKADMDEERIRASLDAIVGQIRRYVPSMAPYFEIDRPLGEYAAGLQPTWVDPVHAERQEGVARAVRRVLRQAFGPAAAGLSVDARDVRAINIVDHHQLLNHPLLLGTNIIANADRLVGGGDRRPIVTFSCSNVPPSNHYMRNGFQFRGETIPYFRAKEHRDAMYYTGVRSFDFVERLRTLRRWDRFTPDDQDFLIEYQGFLNGLDHPHTDRHRDQLAVALRHTWPLLFARELRRDIPELLYANSEDVARECLLELLTEENFLSAALFDPGFRQQVLDAFRGVVVAWDEAADKGTHFFWRKYPGRPRLLRLYAEGSELVPADPRFRHLTVPLEPAAVRDHLEREEIIPSVALCMSVLLYAGVKPLVGPGSLVYTTQLRDGWTALLDRHGHPAEAARVAQVDTAGLIAGTPMFFGRSGDAVRTLYAADVFSGGGMSESYMKTVLNAPLKDLLSVGSSGVYSLFSHSYIPKEERLTERIGFDEAATLIHGWV</sequence>
<proteinExistence type="predicted"/>
<reference evidence="1 2" key="1">
    <citation type="journal article" date="2010" name="Genome Biol. Evol.">
        <title>The sequence of a 1.8-mb bacterial linear plasmid reveals a rich evolutionary reservoir of secondary metabolic pathways.</title>
        <authorList>
            <person name="Medema M.H."/>
            <person name="Trefzer A."/>
            <person name="Kovalchuk A."/>
            <person name="van den Berg M."/>
            <person name="Mueller U."/>
            <person name="Heijne W."/>
            <person name="Wu L."/>
            <person name="Alam M.T."/>
            <person name="Ronning C.M."/>
            <person name="Nierman W.C."/>
            <person name="Bovenberg R.A.L."/>
            <person name="Breitling R."/>
            <person name="Takano E."/>
        </authorList>
    </citation>
    <scope>NUCLEOTIDE SEQUENCE [LARGE SCALE GENOMIC DNA]</scope>
    <source>
        <strain evidence="2">ATCC 27064 / DSM 738 / JCM 4710 / NBRC 13307 / NCIMB 12785 / NRRL 3585 / VKM Ac-602</strain>
    </source>
</reference>
<accession>B5H2J6</accession>
<dbReference type="Proteomes" id="UP000002357">
    <property type="component" value="Chromosome"/>
</dbReference>
<dbReference type="AlphaFoldDB" id="B5H2J6"/>
<protein>
    <submittedName>
        <fullName evidence="1">Uncharacterized protein</fullName>
    </submittedName>
</protein>
<gene>
    <name evidence="1" type="ORF">SCLAV_0188</name>
</gene>
<name>B5H2J6_STRCL</name>
<dbReference type="RefSeq" id="WP_003958509.1">
    <property type="nucleotide sequence ID" value="NZ_CM000913.1"/>
</dbReference>
<dbReference type="STRING" id="1901.BB341_26820"/>
<dbReference type="OrthoDB" id="4300817at2"/>
<dbReference type="EMBL" id="CM000913">
    <property type="protein sequence ID" value="EFG05264.1"/>
    <property type="molecule type" value="Genomic_DNA"/>
</dbReference>
<keyword evidence="2" id="KW-1185">Reference proteome</keyword>
<organism evidence="1 2">
    <name type="scientific">Streptomyces clavuligerus</name>
    <dbReference type="NCBI Taxonomy" id="1901"/>
    <lineage>
        <taxon>Bacteria</taxon>
        <taxon>Bacillati</taxon>
        <taxon>Actinomycetota</taxon>
        <taxon>Actinomycetes</taxon>
        <taxon>Kitasatosporales</taxon>
        <taxon>Streptomycetaceae</taxon>
        <taxon>Streptomyces</taxon>
    </lineage>
</organism>
<dbReference type="GeneID" id="93733103"/>
<evidence type="ECO:0000313" key="2">
    <source>
        <dbReference type="Proteomes" id="UP000002357"/>
    </source>
</evidence>